<evidence type="ECO:0000259" key="1">
    <source>
        <dbReference type="PROSITE" id="PS51186"/>
    </source>
</evidence>
<dbReference type="GO" id="GO:1990189">
    <property type="term" value="F:protein N-terminal-serine acetyltransferase activity"/>
    <property type="evidence" value="ECO:0007669"/>
    <property type="project" value="TreeGrafter"/>
</dbReference>
<dbReference type="Pfam" id="PF13302">
    <property type="entry name" value="Acetyltransf_3"/>
    <property type="match status" value="1"/>
</dbReference>
<comment type="caution">
    <text evidence="2">The sequence shown here is derived from an EMBL/GenBank/DDBJ whole genome shotgun (WGS) entry which is preliminary data.</text>
</comment>
<name>A0A9P6CXP1_9AGAR</name>
<dbReference type="PANTHER" id="PTHR43441">
    <property type="entry name" value="RIBOSOMAL-PROTEIN-SERINE ACETYLTRANSFERASE"/>
    <property type="match status" value="1"/>
</dbReference>
<feature type="domain" description="N-acetyltransferase" evidence="1">
    <location>
        <begin position="67"/>
        <end position="212"/>
    </location>
</feature>
<dbReference type="InterPro" id="IPR051908">
    <property type="entry name" value="Ribosomal_N-acetyltransferase"/>
</dbReference>
<evidence type="ECO:0000313" key="3">
    <source>
        <dbReference type="Proteomes" id="UP000807469"/>
    </source>
</evidence>
<organism evidence="2 3">
    <name type="scientific">Pholiota conissans</name>
    <dbReference type="NCBI Taxonomy" id="109636"/>
    <lineage>
        <taxon>Eukaryota</taxon>
        <taxon>Fungi</taxon>
        <taxon>Dikarya</taxon>
        <taxon>Basidiomycota</taxon>
        <taxon>Agaricomycotina</taxon>
        <taxon>Agaricomycetes</taxon>
        <taxon>Agaricomycetidae</taxon>
        <taxon>Agaricales</taxon>
        <taxon>Agaricineae</taxon>
        <taxon>Strophariaceae</taxon>
        <taxon>Pholiota</taxon>
    </lineage>
</organism>
<dbReference type="InterPro" id="IPR016181">
    <property type="entry name" value="Acyl_CoA_acyltransferase"/>
</dbReference>
<dbReference type="OrthoDB" id="41238at2759"/>
<sequence length="427" mass="47791">MSFINTYKAPAYAELPNEVSFQDPYDVNTNIPVPTLETARVQLAPFIPAIHAKSFYTTFKQDQADIERYLPISWPTFESFLSMIENFVRQDPTSTLFTIIDKTKEPTHPGIAGQIAGLIGWLHASPANLTYEIGPVIVLPAFQRTFVTANAVGLLLRYALDLPAEGGLGFRRVTWTANPFNDKSISAAEKMGFTKEAVMRWTWVLPKGKDGPHPAPEGRGEGNGRDSALLSVCWDDWVGRVKELVKERMERYRISTIPPSAVRNNDHIVIGAVKTREETAQSQRIVTSYGAYFRQCRDICQNPNTSPLHRLTLNDVLIGDALGCALLYQGRGIRTIVPPSHESHLSEHFGWWTLLVWALAPTTGIQLVSGTMSRRSMWDIIPSEIFHTQLDSRGSFQSGDVISPMSVLFRALYYESATDFMMHVGSR</sequence>
<dbReference type="Proteomes" id="UP000807469">
    <property type="component" value="Unassembled WGS sequence"/>
</dbReference>
<gene>
    <name evidence="2" type="ORF">BDN70DRAFT_918649</name>
</gene>
<dbReference type="AlphaFoldDB" id="A0A9P6CXP1"/>
<reference evidence="2" key="1">
    <citation type="submission" date="2020-11" db="EMBL/GenBank/DDBJ databases">
        <authorList>
            <consortium name="DOE Joint Genome Institute"/>
            <person name="Ahrendt S."/>
            <person name="Riley R."/>
            <person name="Andreopoulos W."/>
            <person name="Labutti K."/>
            <person name="Pangilinan J."/>
            <person name="Ruiz-Duenas F.J."/>
            <person name="Barrasa J.M."/>
            <person name="Sanchez-Garcia M."/>
            <person name="Camarero S."/>
            <person name="Miyauchi S."/>
            <person name="Serrano A."/>
            <person name="Linde D."/>
            <person name="Babiker R."/>
            <person name="Drula E."/>
            <person name="Ayuso-Fernandez I."/>
            <person name="Pacheco R."/>
            <person name="Padilla G."/>
            <person name="Ferreira P."/>
            <person name="Barriuso J."/>
            <person name="Kellner H."/>
            <person name="Castanera R."/>
            <person name="Alfaro M."/>
            <person name="Ramirez L."/>
            <person name="Pisabarro A.G."/>
            <person name="Kuo A."/>
            <person name="Tritt A."/>
            <person name="Lipzen A."/>
            <person name="He G."/>
            <person name="Yan M."/>
            <person name="Ng V."/>
            <person name="Cullen D."/>
            <person name="Martin F."/>
            <person name="Rosso M.-N."/>
            <person name="Henrissat B."/>
            <person name="Hibbett D."/>
            <person name="Martinez A.T."/>
            <person name="Grigoriev I.V."/>
        </authorList>
    </citation>
    <scope>NUCLEOTIDE SEQUENCE</scope>
    <source>
        <strain evidence="2">CIRM-BRFM 674</strain>
    </source>
</reference>
<dbReference type="Gene3D" id="3.40.630.30">
    <property type="match status" value="1"/>
</dbReference>
<protein>
    <submittedName>
        <fullName evidence="2">Acyl-CoA N-acyltransferase</fullName>
    </submittedName>
</protein>
<dbReference type="PANTHER" id="PTHR43441:SF5">
    <property type="entry name" value="FAMILY ACETYLTRANSFERASE, PUTATIVE-RELATED"/>
    <property type="match status" value="1"/>
</dbReference>
<evidence type="ECO:0000313" key="2">
    <source>
        <dbReference type="EMBL" id="KAF9483157.1"/>
    </source>
</evidence>
<dbReference type="PROSITE" id="PS51186">
    <property type="entry name" value="GNAT"/>
    <property type="match status" value="1"/>
</dbReference>
<dbReference type="EMBL" id="MU155157">
    <property type="protein sequence ID" value="KAF9483157.1"/>
    <property type="molecule type" value="Genomic_DNA"/>
</dbReference>
<dbReference type="SUPFAM" id="SSF55729">
    <property type="entry name" value="Acyl-CoA N-acyltransferases (Nat)"/>
    <property type="match status" value="1"/>
</dbReference>
<keyword evidence="3" id="KW-1185">Reference proteome</keyword>
<accession>A0A9P6CXP1</accession>
<proteinExistence type="predicted"/>
<dbReference type="GO" id="GO:0008999">
    <property type="term" value="F:protein-N-terminal-alanine acetyltransferase activity"/>
    <property type="evidence" value="ECO:0007669"/>
    <property type="project" value="TreeGrafter"/>
</dbReference>
<dbReference type="InterPro" id="IPR000182">
    <property type="entry name" value="GNAT_dom"/>
</dbReference>